<evidence type="ECO:0000256" key="1">
    <source>
        <dbReference type="ARBA" id="ARBA00022723"/>
    </source>
</evidence>
<name>A0A6A5XZZ9_9PLEO</name>
<evidence type="ECO:0000259" key="8">
    <source>
        <dbReference type="Pfam" id="PF04082"/>
    </source>
</evidence>
<dbReference type="AlphaFoldDB" id="A0A6A5XZZ9"/>
<feature type="compositionally biased region" description="Polar residues" evidence="7">
    <location>
        <begin position="66"/>
        <end position="81"/>
    </location>
</feature>
<keyword evidence="5" id="KW-0804">Transcription</keyword>
<evidence type="ECO:0000256" key="2">
    <source>
        <dbReference type="ARBA" id="ARBA00022833"/>
    </source>
</evidence>
<evidence type="ECO:0000313" key="10">
    <source>
        <dbReference type="Proteomes" id="UP000799778"/>
    </source>
</evidence>
<organism evidence="9 10">
    <name type="scientific">Aaosphaeria arxii CBS 175.79</name>
    <dbReference type="NCBI Taxonomy" id="1450172"/>
    <lineage>
        <taxon>Eukaryota</taxon>
        <taxon>Fungi</taxon>
        <taxon>Dikarya</taxon>
        <taxon>Ascomycota</taxon>
        <taxon>Pezizomycotina</taxon>
        <taxon>Dothideomycetes</taxon>
        <taxon>Pleosporomycetidae</taxon>
        <taxon>Pleosporales</taxon>
        <taxon>Pleosporales incertae sedis</taxon>
        <taxon>Aaosphaeria</taxon>
    </lineage>
</organism>
<accession>A0A6A5XZZ9</accession>
<keyword evidence="4" id="KW-0238">DNA-binding</keyword>
<evidence type="ECO:0000256" key="7">
    <source>
        <dbReference type="SAM" id="MobiDB-lite"/>
    </source>
</evidence>
<feature type="compositionally biased region" description="Polar residues" evidence="7">
    <location>
        <begin position="47"/>
        <end position="57"/>
    </location>
</feature>
<feature type="compositionally biased region" description="Polar residues" evidence="7">
    <location>
        <begin position="109"/>
        <end position="135"/>
    </location>
</feature>
<keyword evidence="1" id="KW-0479">Metal-binding</keyword>
<keyword evidence="3" id="KW-0805">Transcription regulation</keyword>
<dbReference type="InterPro" id="IPR052073">
    <property type="entry name" value="Amide_Lactam_Regulators"/>
</dbReference>
<dbReference type="InterPro" id="IPR036864">
    <property type="entry name" value="Zn2-C6_fun-type_DNA-bd_sf"/>
</dbReference>
<evidence type="ECO:0000256" key="5">
    <source>
        <dbReference type="ARBA" id="ARBA00023163"/>
    </source>
</evidence>
<dbReference type="GO" id="GO:0003677">
    <property type="term" value="F:DNA binding"/>
    <property type="evidence" value="ECO:0007669"/>
    <property type="project" value="UniProtKB-KW"/>
</dbReference>
<reference evidence="9" key="1">
    <citation type="journal article" date="2020" name="Stud. Mycol.">
        <title>101 Dothideomycetes genomes: a test case for predicting lifestyles and emergence of pathogens.</title>
        <authorList>
            <person name="Haridas S."/>
            <person name="Albert R."/>
            <person name="Binder M."/>
            <person name="Bloem J."/>
            <person name="Labutti K."/>
            <person name="Salamov A."/>
            <person name="Andreopoulos B."/>
            <person name="Baker S."/>
            <person name="Barry K."/>
            <person name="Bills G."/>
            <person name="Bluhm B."/>
            <person name="Cannon C."/>
            <person name="Castanera R."/>
            <person name="Culley D."/>
            <person name="Daum C."/>
            <person name="Ezra D."/>
            <person name="Gonzalez J."/>
            <person name="Henrissat B."/>
            <person name="Kuo A."/>
            <person name="Liang C."/>
            <person name="Lipzen A."/>
            <person name="Lutzoni F."/>
            <person name="Magnuson J."/>
            <person name="Mondo S."/>
            <person name="Nolan M."/>
            <person name="Ohm R."/>
            <person name="Pangilinan J."/>
            <person name="Park H.-J."/>
            <person name="Ramirez L."/>
            <person name="Alfaro M."/>
            <person name="Sun H."/>
            <person name="Tritt A."/>
            <person name="Yoshinaga Y."/>
            <person name="Zwiers L.-H."/>
            <person name="Turgeon B."/>
            <person name="Goodwin S."/>
            <person name="Spatafora J."/>
            <person name="Crous P."/>
            <person name="Grigoriev I."/>
        </authorList>
    </citation>
    <scope>NUCLEOTIDE SEQUENCE</scope>
    <source>
        <strain evidence="9">CBS 175.79</strain>
    </source>
</reference>
<dbReference type="GO" id="GO:0008270">
    <property type="term" value="F:zinc ion binding"/>
    <property type="evidence" value="ECO:0007669"/>
    <property type="project" value="InterPro"/>
</dbReference>
<proteinExistence type="predicted"/>
<dbReference type="EMBL" id="ML978068">
    <property type="protein sequence ID" value="KAF2017884.1"/>
    <property type="molecule type" value="Genomic_DNA"/>
</dbReference>
<keyword evidence="2" id="KW-0862">Zinc</keyword>
<keyword evidence="10" id="KW-1185">Reference proteome</keyword>
<dbReference type="InterPro" id="IPR001138">
    <property type="entry name" value="Zn2Cys6_DnaBD"/>
</dbReference>
<feature type="domain" description="Xylanolytic transcriptional activator regulatory" evidence="8">
    <location>
        <begin position="234"/>
        <end position="395"/>
    </location>
</feature>
<dbReference type="RefSeq" id="XP_033386223.1">
    <property type="nucleotide sequence ID" value="XM_033531850.1"/>
</dbReference>
<dbReference type="GeneID" id="54289247"/>
<dbReference type="CDD" id="cd12148">
    <property type="entry name" value="fungal_TF_MHR"/>
    <property type="match status" value="1"/>
</dbReference>
<gene>
    <name evidence="9" type="ORF">BU24DRAFT_460873</name>
</gene>
<feature type="region of interest" description="Disordered" evidence="7">
    <location>
        <begin position="587"/>
        <end position="620"/>
    </location>
</feature>
<keyword evidence="6" id="KW-0539">Nucleus</keyword>
<evidence type="ECO:0000256" key="4">
    <source>
        <dbReference type="ARBA" id="ARBA00023125"/>
    </source>
</evidence>
<protein>
    <recommendedName>
        <fullName evidence="8">Xylanolytic transcriptional activator regulatory domain-containing protein</fullName>
    </recommendedName>
</protein>
<dbReference type="InterPro" id="IPR007219">
    <property type="entry name" value="XnlR_reg_dom"/>
</dbReference>
<dbReference type="Pfam" id="PF04082">
    <property type="entry name" value="Fungal_trans"/>
    <property type="match status" value="1"/>
</dbReference>
<feature type="region of interest" description="Disordered" evidence="7">
    <location>
        <begin position="1"/>
        <end position="137"/>
    </location>
</feature>
<sequence>MSAVLKFIPSDTHGMPQKRSGSQRACDTCRRRKKRCGHGNEDVISSAVPQADQSGSSPKRIRLSNEPGTTGNGEVTTSRPSVPSDGGTVPQRAQHYVEKSAMLPPESPATASSGRADSNSGRPTTQTSYNGSRNYSESRHDARFIGHLNPEATFLAATSPTLTTGSGEPEEVGVWLSSVGRSAPQPYTSLPMRQTQSDAVYCADPLISRVLLPHLEESCLSLLPDSSDFAALSNIYFEEFHPIFPILDRDIFEAPNPHRPSHVVMKQIVSLISSSSPSARLFLRLNINEPTLLERSEFSYRISLSVRTCLNLDLIKDKFTVCQICALFSMYTQLAEDRHLPVEMCARAVAHAQTLGLHLRANQQPSAARVFCCIWALDRLNAAFHGRPVTMHERDFGNRLGESIPEQEACFQLCLRTTVLLDKVIDLYRPNPDRPQADWGLELPDYESIVHEASASRIKPNLLATLETFYHAVAILSCRTHALTQPPRSSPSHVRQSLSATRVISMISEDYNGKFPPTPIVPYAVSLALRFFYREFRFTKVPLFRGRAQKQLTLGCDILRDLGDAYPVAIGIANLVEQMLNETDKVYSSMAHQSQEPERSRTSSHGGTPVSGAAGGSSLDVAASTQPAQTDWSMWDNLPDIDIFEHFDPNFDLDAIDAALADDTQPVFPIGYHGYTF</sequence>
<dbReference type="GO" id="GO:0000981">
    <property type="term" value="F:DNA-binding transcription factor activity, RNA polymerase II-specific"/>
    <property type="evidence" value="ECO:0007669"/>
    <property type="project" value="InterPro"/>
</dbReference>
<dbReference type="OrthoDB" id="10031947at2759"/>
<dbReference type="PANTHER" id="PTHR47171:SF6">
    <property type="entry name" value="SPECIFIC TRANSCRIPTION FACTOR, PUTATIVE (AFU_ORTHOLOGUE AFUA_2G06130)-RELATED"/>
    <property type="match status" value="1"/>
</dbReference>
<dbReference type="CDD" id="cd00067">
    <property type="entry name" value="GAL4"/>
    <property type="match status" value="1"/>
</dbReference>
<dbReference type="Proteomes" id="UP000799778">
    <property type="component" value="Unassembled WGS sequence"/>
</dbReference>
<evidence type="ECO:0000313" key="9">
    <source>
        <dbReference type="EMBL" id="KAF2017884.1"/>
    </source>
</evidence>
<evidence type="ECO:0000256" key="3">
    <source>
        <dbReference type="ARBA" id="ARBA00023015"/>
    </source>
</evidence>
<dbReference type="SUPFAM" id="SSF57701">
    <property type="entry name" value="Zn2/Cys6 DNA-binding domain"/>
    <property type="match status" value="1"/>
</dbReference>
<evidence type="ECO:0000256" key="6">
    <source>
        <dbReference type="ARBA" id="ARBA00023242"/>
    </source>
</evidence>
<dbReference type="GO" id="GO:0006351">
    <property type="term" value="P:DNA-templated transcription"/>
    <property type="evidence" value="ECO:0007669"/>
    <property type="project" value="InterPro"/>
</dbReference>
<dbReference type="PANTHER" id="PTHR47171">
    <property type="entry name" value="FARA-RELATED"/>
    <property type="match status" value="1"/>
</dbReference>